<feature type="domain" description="HTH tetR-type" evidence="6">
    <location>
        <begin position="24"/>
        <end position="84"/>
    </location>
</feature>
<dbReference type="InterPro" id="IPR001647">
    <property type="entry name" value="HTH_TetR"/>
</dbReference>
<evidence type="ECO:0000256" key="2">
    <source>
        <dbReference type="ARBA" id="ARBA00023125"/>
    </source>
</evidence>
<dbReference type="GO" id="GO:0000976">
    <property type="term" value="F:transcription cis-regulatory region binding"/>
    <property type="evidence" value="ECO:0007669"/>
    <property type="project" value="TreeGrafter"/>
</dbReference>
<evidence type="ECO:0000256" key="1">
    <source>
        <dbReference type="ARBA" id="ARBA00023015"/>
    </source>
</evidence>
<dbReference type="Proteomes" id="UP000471640">
    <property type="component" value="Unassembled WGS sequence"/>
</dbReference>
<dbReference type="Gene3D" id="1.10.357.10">
    <property type="entry name" value="Tetracycline Repressor, domain 2"/>
    <property type="match status" value="1"/>
</dbReference>
<evidence type="ECO:0000259" key="6">
    <source>
        <dbReference type="PROSITE" id="PS50977"/>
    </source>
</evidence>
<proteinExistence type="predicted"/>
<dbReference type="PROSITE" id="PS50977">
    <property type="entry name" value="HTH_TETR_2"/>
    <property type="match status" value="1"/>
</dbReference>
<feature type="region of interest" description="Disordered" evidence="5">
    <location>
        <begin position="1"/>
        <end position="24"/>
    </location>
</feature>
<name>A0A6P1E0F9_9GAMM</name>
<dbReference type="InterPro" id="IPR050109">
    <property type="entry name" value="HTH-type_TetR-like_transc_reg"/>
</dbReference>
<dbReference type="Pfam" id="PF14246">
    <property type="entry name" value="TetR_C_7"/>
    <property type="match status" value="1"/>
</dbReference>
<keyword evidence="1" id="KW-0805">Transcription regulation</keyword>
<evidence type="ECO:0000256" key="5">
    <source>
        <dbReference type="SAM" id="MobiDB-lite"/>
    </source>
</evidence>
<keyword evidence="3" id="KW-0804">Transcription</keyword>
<keyword evidence="8" id="KW-1185">Reference proteome</keyword>
<dbReference type="GO" id="GO:0003700">
    <property type="term" value="F:DNA-binding transcription factor activity"/>
    <property type="evidence" value="ECO:0007669"/>
    <property type="project" value="TreeGrafter"/>
</dbReference>
<dbReference type="AlphaFoldDB" id="A0A6P1E0F9"/>
<dbReference type="FunFam" id="1.10.10.60:FF:000141">
    <property type="entry name" value="TetR family transcriptional regulator"/>
    <property type="match status" value="1"/>
</dbReference>
<sequence length="219" mass="24559">MTAFSEQQTAPSPPRSGRGRPRSEAKRAAIMQAAARLFLEQGPQAISMDRVAAVAGVSKRTVYAHFGSKEGLFEACTRWQSRTRRLEGALLQVDEDARTALFRTIRRLMQLVLDPAVIAMCRVVQYEATEHPEVAAQFFENGPRQSHAVIVALLEALRARGDLRIDELDTAAWQLINLSFGTFRMRLMLNLIDCVPEAELDAHLRRTTDDFLRLYGAFG</sequence>
<reference evidence="7 8" key="2">
    <citation type="submission" date="2020-02" db="EMBL/GenBank/DDBJ databases">
        <title>Genome sequences of Thiorhodococcus mannitoliphagus and Thiorhodococcus minor, purple sulfur photosynthetic bacteria in the gammaproteobacterial family, Chromatiaceae.</title>
        <authorList>
            <person name="Aviles F.A."/>
            <person name="Meyer T.E."/>
            <person name="Kyndt J.A."/>
        </authorList>
    </citation>
    <scope>NUCLEOTIDE SEQUENCE [LARGE SCALE GENOMIC DNA]</scope>
    <source>
        <strain evidence="7 8">DSM 18266</strain>
    </source>
</reference>
<dbReference type="Pfam" id="PF00440">
    <property type="entry name" value="TetR_N"/>
    <property type="match status" value="1"/>
</dbReference>
<reference evidence="8" key="1">
    <citation type="journal article" date="2020" name="Microbiol. Resour. Announc.">
        <title>Draft Genome Sequences of Thiorhodococcus mannitoliphagus and Thiorhodococcus minor, Purple Sulfur Photosynthetic Bacteria in the Gammaproteobacterial Family Chromatiaceae.</title>
        <authorList>
            <person name="Aviles F.A."/>
            <person name="Meyer T.E."/>
            <person name="Kyndt J.A."/>
        </authorList>
    </citation>
    <scope>NUCLEOTIDE SEQUENCE [LARGE SCALE GENOMIC DNA]</scope>
    <source>
        <strain evidence="8">DSM 18266</strain>
    </source>
</reference>
<evidence type="ECO:0000256" key="3">
    <source>
        <dbReference type="ARBA" id="ARBA00023163"/>
    </source>
</evidence>
<keyword evidence="2 4" id="KW-0238">DNA-binding</keyword>
<accession>A0A6P1E0F9</accession>
<dbReference type="SUPFAM" id="SSF46689">
    <property type="entry name" value="Homeodomain-like"/>
    <property type="match status" value="1"/>
</dbReference>
<evidence type="ECO:0000256" key="4">
    <source>
        <dbReference type="PROSITE-ProRule" id="PRU00335"/>
    </source>
</evidence>
<dbReference type="RefSeq" id="WP_164654357.1">
    <property type="nucleotide sequence ID" value="NZ_JAAIJR010000049.1"/>
</dbReference>
<evidence type="ECO:0000313" key="8">
    <source>
        <dbReference type="Proteomes" id="UP000471640"/>
    </source>
</evidence>
<protein>
    <submittedName>
        <fullName evidence="7">TetR/AcrR family transcriptional regulator</fullName>
    </submittedName>
</protein>
<gene>
    <name evidence="7" type="ORF">G3480_13175</name>
</gene>
<dbReference type="PROSITE" id="PS01081">
    <property type="entry name" value="HTH_TETR_1"/>
    <property type="match status" value="1"/>
</dbReference>
<dbReference type="InterPro" id="IPR023772">
    <property type="entry name" value="DNA-bd_HTH_TetR-type_CS"/>
</dbReference>
<dbReference type="EMBL" id="JAAIJR010000049">
    <property type="protein sequence ID" value="NEX21255.1"/>
    <property type="molecule type" value="Genomic_DNA"/>
</dbReference>
<dbReference type="InterPro" id="IPR009057">
    <property type="entry name" value="Homeodomain-like_sf"/>
</dbReference>
<dbReference type="SUPFAM" id="SSF48498">
    <property type="entry name" value="Tetracyclin repressor-like, C-terminal domain"/>
    <property type="match status" value="1"/>
</dbReference>
<feature type="compositionally biased region" description="Polar residues" evidence="5">
    <location>
        <begin position="1"/>
        <end position="10"/>
    </location>
</feature>
<dbReference type="InterPro" id="IPR036271">
    <property type="entry name" value="Tet_transcr_reg_TetR-rel_C_sf"/>
</dbReference>
<feature type="DNA-binding region" description="H-T-H motif" evidence="4">
    <location>
        <begin position="47"/>
        <end position="66"/>
    </location>
</feature>
<dbReference type="PRINTS" id="PR00455">
    <property type="entry name" value="HTHTETR"/>
</dbReference>
<dbReference type="PANTHER" id="PTHR30055">
    <property type="entry name" value="HTH-TYPE TRANSCRIPTIONAL REGULATOR RUTR"/>
    <property type="match status" value="1"/>
</dbReference>
<dbReference type="Gene3D" id="1.10.10.60">
    <property type="entry name" value="Homeodomain-like"/>
    <property type="match status" value="1"/>
</dbReference>
<evidence type="ECO:0000313" key="7">
    <source>
        <dbReference type="EMBL" id="NEX21255.1"/>
    </source>
</evidence>
<organism evidence="7 8">
    <name type="scientific">Thiorhodococcus mannitoliphagus</name>
    <dbReference type="NCBI Taxonomy" id="329406"/>
    <lineage>
        <taxon>Bacteria</taxon>
        <taxon>Pseudomonadati</taxon>
        <taxon>Pseudomonadota</taxon>
        <taxon>Gammaproteobacteria</taxon>
        <taxon>Chromatiales</taxon>
        <taxon>Chromatiaceae</taxon>
        <taxon>Thiorhodococcus</taxon>
    </lineage>
</organism>
<dbReference type="InterPro" id="IPR039536">
    <property type="entry name" value="TetR_C_Proteobacteria"/>
</dbReference>
<comment type="caution">
    <text evidence="7">The sequence shown here is derived from an EMBL/GenBank/DDBJ whole genome shotgun (WGS) entry which is preliminary data.</text>
</comment>
<dbReference type="PANTHER" id="PTHR30055:SF146">
    <property type="entry name" value="HTH-TYPE TRANSCRIPTIONAL DUAL REGULATOR CECR"/>
    <property type="match status" value="1"/>
</dbReference>